<dbReference type="SMART" id="SM00671">
    <property type="entry name" value="SEL1"/>
    <property type="match status" value="8"/>
</dbReference>
<dbReference type="EMBL" id="JAAAID010000252">
    <property type="protein sequence ID" value="KAG0019919.1"/>
    <property type="molecule type" value="Genomic_DNA"/>
</dbReference>
<dbReference type="SUPFAM" id="SSF81901">
    <property type="entry name" value="HCP-like"/>
    <property type="match status" value="2"/>
</dbReference>
<evidence type="ECO:0000313" key="3">
    <source>
        <dbReference type="EMBL" id="KAG0019919.1"/>
    </source>
</evidence>
<evidence type="ECO:0008006" key="5">
    <source>
        <dbReference type="Google" id="ProtNLM"/>
    </source>
</evidence>
<sequence>MKVHLFPFSRTKTLICNPFKLAIRLFYCSIQENWAYGSDLIRPSETNSVHPASTIIDNPAQRTSSAPQHQNSGVSATVAPIPDLHDLPPQYTRDGNATSSTPSGISHTTATNQTVDTNSNDSTPEVGILRNIGGEGSEDYEQGLEYYYGKGVPIDYNVAKEWFIEAADHGHVAARYYLAYMLENGQGFFEDSSGAVSRYIEAGSTGYDNDECNARYHRGKLAKALHWYREAADKGDARAQCVLGFMYHRGRGTLNDQRSAKEWYKKAADQGYDNAQYNLGLMWEECDGTADDYTEAAELYFRAVFQGHARAQCNLGDMHAFGRGVCENESKAAEWYAKSADQGYDRAQCRLAEACIDGIGIPVNFPKGVELLHKLAAQGYAQAQVMLGNLYFTGRGVRRNTNTAKE</sequence>
<evidence type="ECO:0000256" key="2">
    <source>
        <dbReference type="SAM" id="MobiDB-lite"/>
    </source>
</evidence>
<dbReference type="InterPro" id="IPR011990">
    <property type="entry name" value="TPR-like_helical_dom_sf"/>
</dbReference>
<evidence type="ECO:0000256" key="1">
    <source>
        <dbReference type="ARBA" id="ARBA00038101"/>
    </source>
</evidence>
<dbReference type="PANTHER" id="PTHR11102">
    <property type="entry name" value="SEL-1-LIKE PROTEIN"/>
    <property type="match status" value="1"/>
</dbReference>
<dbReference type="PANTHER" id="PTHR11102:SF160">
    <property type="entry name" value="ERAD-ASSOCIATED E3 UBIQUITIN-PROTEIN LIGASE COMPONENT HRD3"/>
    <property type="match status" value="1"/>
</dbReference>
<dbReference type="Pfam" id="PF08238">
    <property type="entry name" value="Sel1"/>
    <property type="match status" value="8"/>
</dbReference>
<gene>
    <name evidence="3" type="ORF">BGZ80_005070</name>
</gene>
<proteinExistence type="inferred from homology"/>
<dbReference type="Proteomes" id="UP000703661">
    <property type="component" value="Unassembled WGS sequence"/>
</dbReference>
<comment type="caution">
    <text evidence="3">The sequence shown here is derived from an EMBL/GenBank/DDBJ whole genome shotgun (WGS) entry which is preliminary data.</text>
</comment>
<dbReference type="Gene3D" id="1.25.40.10">
    <property type="entry name" value="Tetratricopeptide repeat domain"/>
    <property type="match status" value="3"/>
</dbReference>
<feature type="compositionally biased region" description="Polar residues" evidence="2">
    <location>
        <begin position="93"/>
        <end position="123"/>
    </location>
</feature>
<feature type="compositionally biased region" description="Polar residues" evidence="2">
    <location>
        <begin position="60"/>
        <end position="75"/>
    </location>
</feature>
<protein>
    <recommendedName>
        <fullName evidence="5">Chitin synthase activator</fullName>
    </recommendedName>
</protein>
<keyword evidence="4" id="KW-1185">Reference proteome</keyword>
<dbReference type="AlphaFoldDB" id="A0A9P6T288"/>
<accession>A0A9P6T288</accession>
<dbReference type="InterPro" id="IPR050767">
    <property type="entry name" value="Sel1_AlgK"/>
</dbReference>
<reference evidence="3" key="1">
    <citation type="journal article" date="2020" name="Fungal Divers.">
        <title>Resolving the Mortierellaceae phylogeny through synthesis of multi-gene phylogenetics and phylogenomics.</title>
        <authorList>
            <person name="Vandepol N."/>
            <person name="Liber J."/>
            <person name="Desiro A."/>
            <person name="Na H."/>
            <person name="Kennedy M."/>
            <person name="Barry K."/>
            <person name="Grigoriev I.V."/>
            <person name="Miller A.N."/>
            <person name="O'Donnell K."/>
            <person name="Stajich J.E."/>
            <person name="Bonito G."/>
        </authorList>
    </citation>
    <scope>NUCLEOTIDE SEQUENCE</scope>
    <source>
        <strain evidence="3">NRRL 2769</strain>
    </source>
</reference>
<dbReference type="InterPro" id="IPR006597">
    <property type="entry name" value="Sel1-like"/>
</dbReference>
<organism evidence="3 4">
    <name type="scientific">Entomortierella chlamydospora</name>
    <dbReference type="NCBI Taxonomy" id="101097"/>
    <lineage>
        <taxon>Eukaryota</taxon>
        <taxon>Fungi</taxon>
        <taxon>Fungi incertae sedis</taxon>
        <taxon>Mucoromycota</taxon>
        <taxon>Mortierellomycotina</taxon>
        <taxon>Mortierellomycetes</taxon>
        <taxon>Mortierellales</taxon>
        <taxon>Mortierellaceae</taxon>
        <taxon>Entomortierella</taxon>
    </lineage>
</organism>
<evidence type="ECO:0000313" key="4">
    <source>
        <dbReference type="Proteomes" id="UP000703661"/>
    </source>
</evidence>
<comment type="similarity">
    <text evidence="1">Belongs to the sel-1 family.</text>
</comment>
<name>A0A9P6T288_9FUNG</name>
<feature type="region of interest" description="Disordered" evidence="2">
    <location>
        <begin position="58"/>
        <end position="134"/>
    </location>
</feature>